<dbReference type="WBParaSite" id="TCNE_0001077801-mRNA-1">
    <property type="protein sequence ID" value="TCNE_0001077801-mRNA-1"/>
    <property type="gene ID" value="TCNE_0001077801"/>
</dbReference>
<feature type="region of interest" description="Disordered" evidence="1">
    <location>
        <begin position="63"/>
        <end position="83"/>
    </location>
</feature>
<evidence type="ECO:0000313" key="3">
    <source>
        <dbReference type="EMBL" id="VDM42099.1"/>
    </source>
</evidence>
<accession>A0A183UQK8</accession>
<dbReference type="GO" id="GO:0005230">
    <property type="term" value="F:extracellular ligand-gated monoatomic ion channel activity"/>
    <property type="evidence" value="ECO:0007669"/>
    <property type="project" value="InterPro"/>
</dbReference>
<dbReference type="InterPro" id="IPR036734">
    <property type="entry name" value="Neur_chan_lig-bd_sf"/>
</dbReference>
<keyword evidence="4" id="KW-1185">Reference proteome</keyword>
<reference evidence="3 4" key="2">
    <citation type="submission" date="2018-11" db="EMBL/GenBank/DDBJ databases">
        <authorList>
            <consortium name="Pathogen Informatics"/>
        </authorList>
    </citation>
    <scope>NUCLEOTIDE SEQUENCE [LARGE SCALE GENOMIC DNA]</scope>
</reference>
<reference evidence="5" key="1">
    <citation type="submission" date="2016-06" db="UniProtKB">
        <authorList>
            <consortium name="WormBaseParasite"/>
        </authorList>
    </citation>
    <scope>IDENTIFICATION</scope>
</reference>
<protein>
    <submittedName>
        <fullName evidence="5">Neur_chan_LBD domain-containing protein</fullName>
    </submittedName>
</protein>
<proteinExistence type="predicted"/>
<feature type="compositionally biased region" description="Basic residues" evidence="1">
    <location>
        <begin position="68"/>
        <end position="77"/>
    </location>
</feature>
<name>A0A183UQK8_TOXCA</name>
<evidence type="ECO:0000256" key="1">
    <source>
        <dbReference type="SAM" id="MobiDB-lite"/>
    </source>
</evidence>
<dbReference type="InterPro" id="IPR006202">
    <property type="entry name" value="Neur_chan_lig-bd"/>
</dbReference>
<dbReference type="SUPFAM" id="SSF63712">
    <property type="entry name" value="Nicotinic receptor ligand binding domain-like"/>
    <property type="match status" value="1"/>
</dbReference>
<evidence type="ECO:0000313" key="5">
    <source>
        <dbReference type="WBParaSite" id="TCNE_0001077801-mRNA-1"/>
    </source>
</evidence>
<sequence>MLANGTALRPLLENLRSKKKASLVVMIVSYLTRLVLLLPELTTAQANKLAEIVDEQEQYGRNSLQTPYRHRIPSRNRHPTDSDHCVPINETLRKNLIQLVQSLFYGLSKYSAITVNILAETQEMSTIEGLFAEPHYDKDTLPSANSTTVVVELTVQSITEISEFSSSFKADVWFSQIWHDPRLDFRDYHYCLANLSLAAHKLPQLWTPNVCFVNSKKVEIHSSPSQNILLIVFPNGTIWLNYRYNTLTSS</sequence>
<evidence type="ECO:0000259" key="2">
    <source>
        <dbReference type="Pfam" id="PF02931"/>
    </source>
</evidence>
<evidence type="ECO:0000313" key="4">
    <source>
        <dbReference type="Proteomes" id="UP000050794"/>
    </source>
</evidence>
<dbReference type="GO" id="GO:0016020">
    <property type="term" value="C:membrane"/>
    <property type="evidence" value="ECO:0007669"/>
    <property type="project" value="InterPro"/>
</dbReference>
<gene>
    <name evidence="3" type="ORF">TCNE_LOCUS10778</name>
</gene>
<dbReference type="EMBL" id="UYWY01020614">
    <property type="protein sequence ID" value="VDM42099.1"/>
    <property type="molecule type" value="Genomic_DNA"/>
</dbReference>
<feature type="domain" description="Neurotransmitter-gated ion-channel ligand-binding" evidence="2">
    <location>
        <begin position="127"/>
        <end position="245"/>
    </location>
</feature>
<dbReference type="Proteomes" id="UP000050794">
    <property type="component" value="Unassembled WGS sequence"/>
</dbReference>
<dbReference type="AlphaFoldDB" id="A0A183UQK8"/>
<dbReference type="Gene3D" id="2.70.170.10">
    <property type="entry name" value="Neurotransmitter-gated ion-channel ligand-binding domain"/>
    <property type="match status" value="1"/>
</dbReference>
<dbReference type="Pfam" id="PF02931">
    <property type="entry name" value="Neur_chan_LBD"/>
    <property type="match status" value="1"/>
</dbReference>
<organism evidence="4 5">
    <name type="scientific">Toxocara canis</name>
    <name type="common">Canine roundworm</name>
    <dbReference type="NCBI Taxonomy" id="6265"/>
    <lineage>
        <taxon>Eukaryota</taxon>
        <taxon>Metazoa</taxon>
        <taxon>Ecdysozoa</taxon>
        <taxon>Nematoda</taxon>
        <taxon>Chromadorea</taxon>
        <taxon>Rhabditida</taxon>
        <taxon>Spirurina</taxon>
        <taxon>Ascaridomorpha</taxon>
        <taxon>Ascaridoidea</taxon>
        <taxon>Toxocaridae</taxon>
        <taxon>Toxocara</taxon>
    </lineage>
</organism>